<dbReference type="FunFam" id="3.20.20.70:FF:000086">
    <property type="entry name" value="IMP dehydrogenase, putative"/>
    <property type="match status" value="1"/>
</dbReference>
<dbReference type="PROSITE" id="PS00487">
    <property type="entry name" value="IMP_DH_GMP_RED"/>
    <property type="match status" value="1"/>
</dbReference>
<feature type="binding site" evidence="15">
    <location>
        <begin position="405"/>
        <end position="409"/>
    </location>
    <ligand>
        <name>IMP</name>
        <dbReference type="ChEBI" id="CHEBI:58053"/>
    </ligand>
</feature>
<keyword evidence="10 19" id="KW-0129">CBS domain</keyword>
<comment type="function">
    <text evidence="13 15">Catalyzes the conversion of inosine 5'-phosphate (IMP) to xanthosine 5'-phosphate (XMP), the first committed and rate-limiting step in the de novo synthesis of guanine nucleotides, and therefore plays an important role in the regulation of cell growth.</text>
</comment>
<keyword evidence="5 15" id="KW-0332">GMP biosynthesis</keyword>
<evidence type="ECO:0000256" key="12">
    <source>
        <dbReference type="ARBA" id="ARBA00048028"/>
    </source>
</evidence>
<dbReference type="PIRSF" id="PIRSF000130">
    <property type="entry name" value="IMPDH"/>
    <property type="match status" value="1"/>
</dbReference>
<dbReference type="Gene3D" id="3.20.20.70">
    <property type="entry name" value="Aldolase class I"/>
    <property type="match status" value="1"/>
</dbReference>
<dbReference type="InterPro" id="IPR001093">
    <property type="entry name" value="IMP_DH_GMPRt"/>
</dbReference>
<keyword evidence="7 15" id="KW-0630">Potassium</keyword>
<keyword evidence="4" id="KW-0677">Repeat</keyword>
<keyword evidence="24" id="KW-1185">Reference proteome</keyword>
<evidence type="ECO:0000256" key="8">
    <source>
        <dbReference type="ARBA" id="ARBA00023002"/>
    </source>
</evidence>
<evidence type="ECO:0000256" key="2">
    <source>
        <dbReference type="ARBA" id="ARBA00005502"/>
    </source>
</evidence>
<keyword evidence="3 15" id="KW-0479">Metal-binding</keyword>
<evidence type="ECO:0000256" key="18">
    <source>
        <dbReference type="PIRSR" id="PIRSR000130-4"/>
    </source>
</evidence>
<dbReference type="GO" id="GO:0005737">
    <property type="term" value="C:cytoplasm"/>
    <property type="evidence" value="ECO:0007669"/>
    <property type="project" value="UniProtKB-SubCell"/>
</dbReference>
<evidence type="ECO:0000256" key="11">
    <source>
        <dbReference type="ARBA" id="ARBA00023140"/>
    </source>
</evidence>
<evidence type="ECO:0000256" key="9">
    <source>
        <dbReference type="ARBA" id="ARBA00023027"/>
    </source>
</evidence>
<evidence type="ECO:0000256" key="6">
    <source>
        <dbReference type="ARBA" id="ARBA00022755"/>
    </source>
</evidence>
<accession>A0A061IV32</accession>
<dbReference type="Pfam" id="PF00478">
    <property type="entry name" value="IMPDH"/>
    <property type="match status" value="1"/>
</dbReference>
<evidence type="ECO:0000256" key="14">
    <source>
        <dbReference type="ARBA" id="ARBA00084116"/>
    </source>
</evidence>
<feature type="binding site" description="in other chain" evidence="15 18">
    <location>
        <position position="320"/>
    </location>
    <ligand>
        <name>K(+)</name>
        <dbReference type="ChEBI" id="CHEBI:29103"/>
        <note>ligand shared between two tetrameric partners</note>
    </ligand>
</feature>
<feature type="binding site" evidence="15">
    <location>
        <position position="435"/>
    </location>
    <ligand>
        <name>IMP</name>
        <dbReference type="ChEBI" id="CHEBI:58053"/>
    </ligand>
</feature>
<feature type="binding site" evidence="15">
    <location>
        <begin position="381"/>
        <end position="382"/>
    </location>
    <ligand>
        <name>IMP</name>
        <dbReference type="ChEBI" id="CHEBI:58053"/>
    </ligand>
</feature>
<comment type="caution">
    <text evidence="23">The sequence shown here is derived from an EMBL/GenBank/DDBJ whole genome shotgun (WGS) entry which is preliminary data.</text>
</comment>
<dbReference type="InterPro" id="IPR005990">
    <property type="entry name" value="IMP_DH"/>
</dbReference>
<gene>
    <name evidence="23" type="ORF">TRSC58_05816</name>
</gene>
<keyword evidence="15" id="KW-0963">Cytoplasm</keyword>
<evidence type="ECO:0000256" key="15">
    <source>
        <dbReference type="HAMAP-Rule" id="MF_03156"/>
    </source>
</evidence>
<keyword evidence="9 15" id="KW-0520">NAD</keyword>
<dbReference type="SMART" id="SM01240">
    <property type="entry name" value="IMPDH"/>
    <property type="match status" value="1"/>
</dbReference>
<evidence type="ECO:0000256" key="1">
    <source>
        <dbReference type="ARBA" id="ARBA00001958"/>
    </source>
</evidence>
<dbReference type="InterPro" id="IPR046342">
    <property type="entry name" value="CBS_dom_sf"/>
</dbReference>
<reference evidence="23 24" key="1">
    <citation type="submission" date="2013-07" db="EMBL/GenBank/DDBJ databases">
        <authorList>
            <person name="Stoco P.H."/>
            <person name="Wagner G."/>
            <person name="Gerber A."/>
            <person name="Zaha A."/>
            <person name="Thompson C."/>
            <person name="Bartholomeu D.C."/>
            <person name="Luckemeyer D.D."/>
            <person name="Bahia D."/>
            <person name="Loreto E."/>
            <person name="Prestes E.B."/>
            <person name="Lima F.M."/>
            <person name="Rodrigues-Luiz G."/>
            <person name="Vallejo G.A."/>
            <person name="Filho J.F."/>
            <person name="Monteiro K.M."/>
            <person name="Tyler K.M."/>
            <person name="de Almeida L.G."/>
            <person name="Ortiz M.F."/>
            <person name="Siervo M.A."/>
            <person name="de Moraes M.H."/>
            <person name="Cunha O.L."/>
            <person name="Mendonca-Neto R."/>
            <person name="Silva R."/>
            <person name="Teixeira S.M."/>
            <person name="Murta S.M."/>
            <person name="Sincero T.C."/>
            <person name="Mendes T.A."/>
            <person name="Urmenyi T.P."/>
            <person name="Silva V.G."/>
            <person name="da Rocha W.D."/>
            <person name="Andersson B."/>
            <person name="Romanha A.J."/>
            <person name="Steindel M."/>
            <person name="de Vasconcelos A.T."/>
            <person name="Grisard E.C."/>
        </authorList>
    </citation>
    <scope>NUCLEOTIDE SEQUENCE [LARGE SCALE GENOMIC DNA]</scope>
    <source>
        <strain evidence="23 24">SC58</strain>
    </source>
</reference>
<comment type="pathway">
    <text evidence="15 21">Purine metabolism; XMP biosynthesis via de novo pathway; XMP from IMP: step 1/1.</text>
</comment>
<dbReference type="InterPro" id="IPR015875">
    <property type="entry name" value="IMP_DH/GMP_Rdtase_CS"/>
</dbReference>
<dbReference type="CDD" id="cd00381">
    <property type="entry name" value="IMPDH"/>
    <property type="match status" value="1"/>
</dbReference>
<feature type="binding site" evidence="15">
    <location>
        <begin position="358"/>
        <end position="360"/>
    </location>
    <ligand>
        <name>IMP</name>
        <dbReference type="ChEBI" id="CHEBI:58053"/>
    </ligand>
</feature>
<comment type="subcellular location">
    <subcellularLocation>
        <location evidence="15">Cytoplasm</location>
    </subcellularLocation>
</comment>
<dbReference type="HAMAP" id="MF_01964">
    <property type="entry name" value="IMPDH"/>
    <property type="match status" value="1"/>
</dbReference>
<dbReference type="Pfam" id="PF00571">
    <property type="entry name" value="CBS"/>
    <property type="match status" value="2"/>
</dbReference>
<dbReference type="SUPFAM" id="SSF51412">
    <property type="entry name" value="Inosine monophosphate dehydrogenase (IMPDH)"/>
    <property type="match status" value="1"/>
</dbReference>
<evidence type="ECO:0000256" key="13">
    <source>
        <dbReference type="ARBA" id="ARBA00056556"/>
    </source>
</evidence>
<keyword evidence="11" id="KW-0576">Peroxisome</keyword>
<dbReference type="OrthoDB" id="416622at2759"/>
<feature type="binding site" description="in other chain" evidence="15 18">
    <location>
        <position position="322"/>
    </location>
    <ligand>
        <name>K(+)</name>
        <dbReference type="ChEBI" id="CHEBI:29103"/>
        <note>ligand shared between two tetrameric partners</note>
    </ligand>
</feature>
<feature type="binding site" evidence="15 17">
    <location>
        <begin position="318"/>
        <end position="320"/>
    </location>
    <ligand>
        <name>NAD(+)</name>
        <dbReference type="ChEBI" id="CHEBI:57540"/>
    </ligand>
</feature>
<organism evidence="23 24">
    <name type="scientific">Trypanosoma rangeli SC58</name>
    <dbReference type="NCBI Taxonomy" id="429131"/>
    <lineage>
        <taxon>Eukaryota</taxon>
        <taxon>Discoba</taxon>
        <taxon>Euglenozoa</taxon>
        <taxon>Kinetoplastea</taxon>
        <taxon>Metakinetoplastina</taxon>
        <taxon>Trypanosomatida</taxon>
        <taxon>Trypanosomatidae</taxon>
        <taxon>Trypanosoma</taxon>
        <taxon>Herpetosoma</taxon>
    </lineage>
</organism>
<evidence type="ECO:0000259" key="22">
    <source>
        <dbReference type="PROSITE" id="PS51371"/>
    </source>
</evidence>
<keyword evidence="8 15" id="KW-0560">Oxidoreductase</keyword>
<evidence type="ECO:0000256" key="4">
    <source>
        <dbReference type="ARBA" id="ARBA00022737"/>
    </source>
</evidence>
<dbReference type="SMART" id="SM00116">
    <property type="entry name" value="CBS"/>
    <property type="match status" value="2"/>
</dbReference>
<evidence type="ECO:0000256" key="5">
    <source>
        <dbReference type="ARBA" id="ARBA00022749"/>
    </source>
</evidence>
<comment type="caution">
    <text evidence="15">Lacks conserved residue(s) required for the propagation of feature annotation.</text>
</comment>
<keyword evidence="6 15" id="KW-0658">Purine biosynthesis</keyword>
<feature type="binding site" evidence="15 17">
    <location>
        <begin position="268"/>
        <end position="270"/>
    </location>
    <ligand>
        <name>NAD(+)</name>
        <dbReference type="ChEBI" id="CHEBI:57540"/>
    </ligand>
</feature>
<comment type="similarity">
    <text evidence="2 15 20">Belongs to the IMPDH/GMPR family.</text>
</comment>
<dbReference type="NCBIfam" id="TIGR01302">
    <property type="entry name" value="IMP_dehydrog"/>
    <property type="match status" value="1"/>
</dbReference>
<evidence type="ECO:0000256" key="7">
    <source>
        <dbReference type="ARBA" id="ARBA00022958"/>
    </source>
</evidence>
<feature type="binding site" description="in other chain" evidence="15 18">
    <location>
        <position position="325"/>
    </location>
    <ligand>
        <name>K(+)</name>
        <dbReference type="ChEBI" id="CHEBI:29103"/>
        <note>ligand shared between two tetrameric partners</note>
    </ligand>
</feature>
<feature type="domain" description="CBS" evidence="22">
    <location>
        <begin position="110"/>
        <end position="169"/>
    </location>
</feature>
<evidence type="ECO:0000256" key="10">
    <source>
        <dbReference type="ARBA" id="ARBA00023122"/>
    </source>
</evidence>
<evidence type="ECO:0000256" key="16">
    <source>
        <dbReference type="PIRSR" id="PIRSR000130-1"/>
    </source>
</evidence>
<dbReference type="EC" id="1.1.1.205" evidence="15 21"/>
<dbReference type="GO" id="GO:0006177">
    <property type="term" value="P:GMP biosynthetic process"/>
    <property type="evidence" value="ECO:0007669"/>
    <property type="project" value="UniProtKB-UniRule"/>
</dbReference>
<dbReference type="PANTHER" id="PTHR11911:SF111">
    <property type="entry name" value="INOSINE-5'-MONOPHOSPHATE DEHYDROGENASE"/>
    <property type="match status" value="1"/>
</dbReference>
<dbReference type="SUPFAM" id="SSF54631">
    <property type="entry name" value="CBS-domain pair"/>
    <property type="match status" value="1"/>
</dbReference>
<dbReference type="Proteomes" id="UP000031737">
    <property type="component" value="Unassembled WGS sequence"/>
</dbReference>
<feature type="active site" description="Proton acceptor" evidence="15 16">
    <location>
        <position position="423"/>
    </location>
</feature>
<feature type="domain" description="CBS" evidence="22">
    <location>
        <begin position="173"/>
        <end position="231"/>
    </location>
</feature>
<dbReference type="GO" id="GO:0006183">
    <property type="term" value="P:GTP biosynthetic process"/>
    <property type="evidence" value="ECO:0007669"/>
    <property type="project" value="TreeGrafter"/>
</dbReference>
<comment type="activity regulation">
    <text evidence="15">Mycophenolic acid (MPA) is a non-competitive inhibitor that prevents formation of the closed enzyme conformation by binding to the same site as the amobile flap. In contrast, mizoribine monophosphate (MZP) is a competitive inhibitor that induces the closed conformation. MPA is a potent inhibitor of mammalian IMPDHs but a poor inhibitor of the bacterial enzymes. MZP is a more potent inhibitor of bacterial IMPDH.</text>
</comment>
<evidence type="ECO:0000256" key="17">
    <source>
        <dbReference type="PIRSR" id="PIRSR000130-3"/>
    </source>
</evidence>
<dbReference type="PROSITE" id="PS51371">
    <property type="entry name" value="CBS"/>
    <property type="match status" value="2"/>
</dbReference>
<dbReference type="InterPro" id="IPR013785">
    <property type="entry name" value="Aldolase_TIM"/>
</dbReference>
<keyword evidence="14" id="KW-0327">Glycosome</keyword>
<evidence type="ECO:0000313" key="23">
    <source>
        <dbReference type="EMBL" id="ESL06509.1"/>
    </source>
</evidence>
<evidence type="ECO:0000256" key="20">
    <source>
        <dbReference type="RuleBase" id="RU003927"/>
    </source>
</evidence>
<sequence>MANIDYRTKTIRDGLTAEELFQGDGLTYNDVIILPGFIDFGASDVHVSGQFTKKIRLHIPIVASPMDTVTESEMARTMALMGGIGVLHNNCTVQSQVQMVRSVKLFRNGFIMKPKSVSPDTPISVIQDINSEKGISGILVTEDGRHDGKLLGIVCSKDIDFVKDVSLPVSQFMTRRENMTVERHPIRLEEAMDVLNRSRHGYLPVLNDKGEVMCLCSRRDAVRARVFPNSSLDRNGHLLCAAATSTREEDKARVKALAGAGVDVLVLDSSQGNTTYQISFIKWVKKTFPHLEVVAGNVVTQDQAKNLIDAGADAIRIGMGSGSICITQEVLACGRPQATAVYKVSRYAASRGVPCMADGGLRNVGDICKCLALGANTAMLGSMLAGTSETPGRYFFKDGLRLKTYRGMGSLEAMSQGKESGKRYLSEKESVQVAQGVSGTVLDKGSVTRLLAYIHKGLQQSAQDIGEISFDAVRKKMYEGQVLFNRRSPIAQMEGEVHSLHSYEKKLFTSKL</sequence>
<evidence type="ECO:0000256" key="3">
    <source>
        <dbReference type="ARBA" id="ARBA00022723"/>
    </source>
</evidence>
<dbReference type="CDD" id="cd04601">
    <property type="entry name" value="CBS_pair_IMPDH"/>
    <property type="match status" value="1"/>
</dbReference>
<evidence type="ECO:0000256" key="19">
    <source>
        <dbReference type="PROSITE-ProRule" id="PRU00703"/>
    </source>
</evidence>
<feature type="active site" description="Thioimidate intermediate" evidence="15 16">
    <location>
        <position position="325"/>
    </location>
</feature>
<dbReference type="PANTHER" id="PTHR11911">
    <property type="entry name" value="INOSINE-5-MONOPHOSPHATE DEHYDROGENASE RELATED"/>
    <property type="match status" value="1"/>
</dbReference>
<dbReference type="InterPro" id="IPR000644">
    <property type="entry name" value="CBS_dom"/>
</dbReference>
<comment type="cofactor">
    <cofactor evidence="1 15">
        <name>K(+)</name>
        <dbReference type="ChEBI" id="CHEBI:29103"/>
    </cofactor>
</comment>
<dbReference type="AlphaFoldDB" id="A0A061IV32"/>
<dbReference type="GO" id="GO:0046872">
    <property type="term" value="F:metal ion binding"/>
    <property type="evidence" value="ECO:0007669"/>
    <property type="project" value="UniProtKB-UniRule"/>
</dbReference>
<dbReference type="EMBL" id="AUPL01005816">
    <property type="protein sequence ID" value="ESL06509.1"/>
    <property type="molecule type" value="Genomic_DNA"/>
</dbReference>
<protein>
    <recommendedName>
        <fullName evidence="15 21">Inosine-5'-monophosphate dehydrogenase</fullName>
        <shortName evidence="15">IMP dehydrogenase</shortName>
        <shortName evidence="15">IMPD</shortName>
        <shortName evidence="15">IMPDH</shortName>
        <ecNumber evidence="15 21">1.1.1.205</ecNumber>
    </recommendedName>
</protein>
<name>A0A061IV32_TRYRA</name>
<dbReference type="GO" id="GO:0003938">
    <property type="term" value="F:IMP dehydrogenase activity"/>
    <property type="evidence" value="ECO:0007669"/>
    <property type="project" value="UniProtKB-UniRule"/>
</dbReference>
<comment type="subunit">
    <text evidence="15">Homotetramer.</text>
</comment>
<dbReference type="UniPathway" id="UPA00601">
    <property type="reaction ID" value="UER00295"/>
</dbReference>
<feature type="binding site" evidence="15">
    <location>
        <position position="323"/>
    </location>
    <ligand>
        <name>IMP</name>
        <dbReference type="ChEBI" id="CHEBI:58053"/>
    </ligand>
</feature>
<comment type="catalytic activity">
    <reaction evidence="12 15 21">
        <text>IMP + NAD(+) + H2O = XMP + NADH + H(+)</text>
        <dbReference type="Rhea" id="RHEA:11708"/>
        <dbReference type="ChEBI" id="CHEBI:15377"/>
        <dbReference type="ChEBI" id="CHEBI:15378"/>
        <dbReference type="ChEBI" id="CHEBI:57464"/>
        <dbReference type="ChEBI" id="CHEBI:57540"/>
        <dbReference type="ChEBI" id="CHEBI:57945"/>
        <dbReference type="ChEBI" id="CHEBI:58053"/>
        <dbReference type="EC" id="1.1.1.205"/>
    </reaction>
</comment>
<evidence type="ECO:0000313" key="24">
    <source>
        <dbReference type="Proteomes" id="UP000031737"/>
    </source>
</evidence>
<proteinExistence type="inferred from homology"/>
<dbReference type="VEuPathDB" id="TriTrypDB:TRSC58_05816"/>
<evidence type="ECO:0000256" key="21">
    <source>
        <dbReference type="RuleBase" id="RU003928"/>
    </source>
</evidence>
<dbReference type="GO" id="GO:0000166">
    <property type="term" value="F:nucleotide binding"/>
    <property type="evidence" value="ECO:0007669"/>
    <property type="project" value="UniProtKB-UniRule"/>
</dbReference>